<feature type="transmembrane region" description="Helical" evidence="2">
    <location>
        <begin position="495"/>
        <end position="513"/>
    </location>
</feature>
<evidence type="ECO:0000259" key="3">
    <source>
        <dbReference type="PROSITE" id="PS50820"/>
    </source>
</evidence>
<dbReference type="PANTHER" id="PTHR31331">
    <property type="entry name" value="LCCL DOMAIN PROTEIN (AFU_ORTHOLOGUE AFUA_5G08630)"/>
    <property type="match status" value="1"/>
</dbReference>
<feature type="compositionally biased region" description="Basic and acidic residues" evidence="1">
    <location>
        <begin position="21"/>
        <end position="31"/>
    </location>
</feature>
<dbReference type="PANTHER" id="PTHR31331:SF1">
    <property type="entry name" value="CYSTEINE RICH SECRETORY PROTEIN LCCL DOMAIN CONTAINING 2"/>
    <property type="match status" value="1"/>
</dbReference>
<dbReference type="SUPFAM" id="SSF69848">
    <property type="entry name" value="LCCL domain"/>
    <property type="match status" value="1"/>
</dbReference>
<dbReference type="Proteomes" id="UP000076532">
    <property type="component" value="Unassembled WGS sequence"/>
</dbReference>
<feature type="transmembrane region" description="Helical" evidence="2">
    <location>
        <begin position="379"/>
        <end position="400"/>
    </location>
</feature>
<evidence type="ECO:0000256" key="2">
    <source>
        <dbReference type="SAM" id="Phobius"/>
    </source>
</evidence>
<dbReference type="InterPro" id="IPR051957">
    <property type="entry name" value="CRISP-LCCL_domain"/>
</dbReference>
<keyword evidence="2" id="KW-1133">Transmembrane helix</keyword>
<feature type="domain" description="LCCL" evidence="3">
    <location>
        <begin position="148"/>
        <end position="266"/>
    </location>
</feature>
<dbReference type="InterPro" id="IPR004043">
    <property type="entry name" value="LCCL"/>
</dbReference>
<dbReference type="AlphaFoldDB" id="A0A165ZFU0"/>
<keyword evidence="2" id="KW-0812">Transmembrane</keyword>
<feature type="transmembrane region" description="Helical" evidence="2">
    <location>
        <begin position="293"/>
        <end position="309"/>
    </location>
</feature>
<dbReference type="OrthoDB" id="441660at2759"/>
<reference evidence="4 5" key="1">
    <citation type="journal article" date="2016" name="Mol. Biol. Evol.">
        <title>Comparative Genomics of Early-Diverging Mushroom-Forming Fungi Provides Insights into the Origins of Lignocellulose Decay Capabilities.</title>
        <authorList>
            <person name="Nagy L.G."/>
            <person name="Riley R."/>
            <person name="Tritt A."/>
            <person name="Adam C."/>
            <person name="Daum C."/>
            <person name="Floudas D."/>
            <person name="Sun H."/>
            <person name="Yadav J.S."/>
            <person name="Pangilinan J."/>
            <person name="Larsson K.H."/>
            <person name="Matsuura K."/>
            <person name="Barry K."/>
            <person name="Labutti K."/>
            <person name="Kuo R."/>
            <person name="Ohm R.A."/>
            <person name="Bhattacharya S.S."/>
            <person name="Shirouzu T."/>
            <person name="Yoshinaga Y."/>
            <person name="Martin F.M."/>
            <person name="Grigoriev I.V."/>
            <person name="Hibbett D.S."/>
        </authorList>
    </citation>
    <scope>NUCLEOTIDE SEQUENCE [LARGE SCALE GENOMIC DNA]</scope>
    <source>
        <strain evidence="4 5">CBS 109695</strain>
    </source>
</reference>
<dbReference type="InterPro" id="IPR036609">
    <property type="entry name" value="LCCL_sf"/>
</dbReference>
<accession>A0A165ZFU0</accession>
<feature type="transmembrane region" description="Helical" evidence="2">
    <location>
        <begin position="343"/>
        <end position="367"/>
    </location>
</feature>
<organism evidence="4 5">
    <name type="scientific">Athelia psychrophila</name>
    <dbReference type="NCBI Taxonomy" id="1759441"/>
    <lineage>
        <taxon>Eukaryota</taxon>
        <taxon>Fungi</taxon>
        <taxon>Dikarya</taxon>
        <taxon>Basidiomycota</taxon>
        <taxon>Agaricomycotina</taxon>
        <taxon>Agaricomycetes</taxon>
        <taxon>Agaricomycetidae</taxon>
        <taxon>Atheliales</taxon>
        <taxon>Atheliaceae</taxon>
        <taxon>Athelia</taxon>
    </lineage>
</organism>
<evidence type="ECO:0000313" key="5">
    <source>
        <dbReference type="Proteomes" id="UP000076532"/>
    </source>
</evidence>
<feature type="compositionally biased region" description="Low complexity" evidence="1">
    <location>
        <begin position="1"/>
        <end position="10"/>
    </location>
</feature>
<keyword evidence="5" id="KW-1185">Reference proteome</keyword>
<evidence type="ECO:0000313" key="4">
    <source>
        <dbReference type="EMBL" id="KZP10538.1"/>
    </source>
</evidence>
<dbReference type="PROSITE" id="PS50820">
    <property type="entry name" value="LCCL"/>
    <property type="match status" value="1"/>
</dbReference>
<keyword evidence="2" id="KW-0472">Membrane</keyword>
<gene>
    <name evidence="4" type="ORF">FIBSPDRAFT_872509</name>
</gene>
<dbReference type="Gene3D" id="2.170.130.20">
    <property type="entry name" value="LCCL-like domain"/>
    <property type="match status" value="1"/>
</dbReference>
<dbReference type="STRING" id="436010.A0A165ZFU0"/>
<feature type="compositionally biased region" description="Polar residues" evidence="1">
    <location>
        <begin position="11"/>
        <end position="20"/>
    </location>
</feature>
<dbReference type="EMBL" id="KV417678">
    <property type="protein sequence ID" value="KZP10538.1"/>
    <property type="molecule type" value="Genomic_DNA"/>
</dbReference>
<feature type="region of interest" description="Disordered" evidence="1">
    <location>
        <begin position="1"/>
        <end position="31"/>
    </location>
</feature>
<feature type="transmembrane region" description="Helical" evidence="2">
    <location>
        <begin position="314"/>
        <end position="331"/>
    </location>
</feature>
<protein>
    <recommendedName>
        <fullName evidence="3">LCCL domain-containing protein</fullName>
    </recommendedName>
</protein>
<feature type="transmembrane region" description="Helical" evidence="2">
    <location>
        <begin position="412"/>
        <end position="430"/>
    </location>
</feature>
<evidence type="ECO:0000256" key="1">
    <source>
        <dbReference type="SAM" id="MobiDB-lite"/>
    </source>
</evidence>
<feature type="transmembrane region" description="Helical" evidence="2">
    <location>
        <begin position="122"/>
        <end position="139"/>
    </location>
</feature>
<name>A0A165ZFU0_9AGAM</name>
<dbReference type="Pfam" id="PF03815">
    <property type="entry name" value="LCCL"/>
    <property type="match status" value="1"/>
</dbReference>
<sequence>MEPIASSSSSNITRATSDLSDGQRPKLRPEESFQLEALDTEAISTSPRRRWDRIDSALASKHPRLHDQARRAILYVRGPRPKRDLTDPSPFLDSSFTVKGKTYSLAVEHTLLRITRPFTSRWLFVLLGAAYIIGLAFFSRAQSFLTPADSFVECTSTYWLEDDGCGLNAAECAPFTNSSFDFRCPAQCNSVILENPRTIGDVTVDFVPLLVGGGDANKTYRGDSFICAAAVQAGVITNSKGGCASLQLVGNYTDYLPTTAHGLTSVGFPSVFPLSFQFLPSTDLSHCSDLRDYALAFNILVTFSLFLVLRPKPIILFWCLVCIGFWHIALFSQPRASPPPIDVAFATFLPALFVCYGFWRLAFRFTLPVFAKAPIESAVWYIGPFWVGVLANLTFELIPFSELTAHDIKQRAGSGTALAIIIVVVFICVVNQCRVGRKTGYLPYYLGWYLAGGLVTLVFALMPGLEFTLHHYFAAMVIMPATGFPTRLSAIYQGLLLGLFLNGVAAFGFASIFQTAADLQADGPSGSDLASFLTNSTTFNGSIPLAEQVITFSPLPAGWDGFALLVDDVERYAGPALNYSLATLQAGIPHFFRLALTASGDAGDFTLPASLWPNGTWIDPRPGRS</sequence>
<feature type="transmembrane region" description="Helical" evidence="2">
    <location>
        <begin position="442"/>
        <end position="463"/>
    </location>
</feature>
<proteinExistence type="predicted"/>